<evidence type="ECO:0000256" key="1">
    <source>
        <dbReference type="SAM" id="SignalP"/>
    </source>
</evidence>
<evidence type="ECO:0000313" key="4">
    <source>
        <dbReference type="Proteomes" id="UP000596063"/>
    </source>
</evidence>
<dbReference type="SUPFAM" id="SSF55166">
    <property type="entry name" value="Hedgehog/DD-peptidase"/>
    <property type="match status" value="1"/>
</dbReference>
<protein>
    <recommendedName>
        <fullName evidence="2">Peptidase M15A C-terminal domain-containing protein</fullName>
    </recommendedName>
</protein>
<keyword evidence="4" id="KW-1185">Reference proteome</keyword>
<dbReference type="Pfam" id="PF08291">
    <property type="entry name" value="Peptidase_M15_3"/>
    <property type="match status" value="1"/>
</dbReference>
<evidence type="ECO:0000313" key="3">
    <source>
        <dbReference type="EMBL" id="QQD17830.1"/>
    </source>
</evidence>
<feature type="chain" id="PRO_5032531233" description="Peptidase M15A C-terminal domain-containing protein" evidence="1">
    <location>
        <begin position="24"/>
        <end position="317"/>
    </location>
</feature>
<keyword evidence="1" id="KW-0732">Signal</keyword>
<feature type="domain" description="Peptidase M15A C-terminal" evidence="2">
    <location>
        <begin position="212"/>
        <end position="246"/>
    </location>
</feature>
<accession>A0A7T4QZT0</accession>
<gene>
    <name evidence="3" type="ORF">I6N98_16030</name>
</gene>
<dbReference type="KEGG" id="snan:I6N98_16030"/>
<dbReference type="RefSeq" id="WP_198569329.1">
    <property type="nucleotide sequence ID" value="NZ_CP066167.1"/>
</dbReference>
<sequence length="317" mass="35727">MKRLNRWLLLILSGALFSPLALIANERAFDSGLAGFEVNLNKLSNPYRVFGYFLLPNATLTLDSSTNFTATYDGEGKLNQISPRRWQWLAPSNSGVHKLHLISANEQAMQINVFVLEPINKIKKGWLNGYQIGNYPVKAFRGLPEYLPPPGLFAVNPENADIAVSPHFVLGQFICKQATQSRDKYLILRPEMLLKLETILQATNRSGIRTDTFHIMSGYRTPYYNRAIGNTPYSRHIYGGAADFFIDVSPKDGRMDDLNRDGRFDQADAAWLYEFIDGLSQNNGWHFIGGLGEYGANAAHGPFVHIDVRGYRARWGH</sequence>
<dbReference type="EMBL" id="CP066167">
    <property type="protein sequence ID" value="QQD17830.1"/>
    <property type="molecule type" value="Genomic_DNA"/>
</dbReference>
<reference evidence="3 4" key="1">
    <citation type="submission" date="2020-12" db="EMBL/GenBank/DDBJ databases">
        <authorList>
            <person name="Shan Y."/>
        </authorList>
    </citation>
    <scope>NUCLEOTIDE SEQUENCE [LARGE SCALE GENOMIC DNA]</scope>
    <source>
        <strain evidence="4">csc3.9</strain>
    </source>
</reference>
<dbReference type="InterPro" id="IPR013230">
    <property type="entry name" value="Peptidase_M15A_C"/>
</dbReference>
<name>A0A7T4QZT0_9GAMM</name>
<organism evidence="3 4">
    <name type="scientific">Spongiibacter nanhainus</name>
    <dbReference type="NCBI Taxonomy" id="2794344"/>
    <lineage>
        <taxon>Bacteria</taxon>
        <taxon>Pseudomonadati</taxon>
        <taxon>Pseudomonadota</taxon>
        <taxon>Gammaproteobacteria</taxon>
        <taxon>Cellvibrionales</taxon>
        <taxon>Spongiibacteraceae</taxon>
        <taxon>Spongiibacter</taxon>
    </lineage>
</organism>
<dbReference type="InterPro" id="IPR009045">
    <property type="entry name" value="Zn_M74/Hedgehog-like"/>
</dbReference>
<dbReference type="AlphaFoldDB" id="A0A7T4QZT0"/>
<dbReference type="Gene3D" id="3.30.1380.10">
    <property type="match status" value="1"/>
</dbReference>
<dbReference type="Proteomes" id="UP000596063">
    <property type="component" value="Chromosome"/>
</dbReference>
<proteinExistence type="predicted"/>
<feature type="signal peptide" evidence="1">
    <location>
        <begin position="1"/>
        <end position="23"/>
    </location>
</feature>
<evidence type="ECO:0000259" key="2">
    <source>
        <dbReference type="Pfam" id="PF08291"/>
    </source>
</evidence>